<organism evidence="1 2">
    <name type="scientific">Lithospermum erythrorhizon</name>
    <name type="common">Purple gromwell</name>
    <name type="synonym">Lithospermum officinale var. erythrorhizon</name>
    <dbReference type="NCBI Taxonomy" id="34254"/>
    <lineage>
        <taxon>Eukaryota</taxon>
        <taxon>Viridiplantae</taxon>
        <taxon>Streptophyta</taxon>
        <taxon>Embryophyta</taxon>
        <taxon>Tracheophyta</taxon>
        <taxon>Spermatophyta</taxon>
        <taxon>Magnoliopsida</taxon>
        <taxon>eudicotyledons</taxon>
        <taxon>Gunneridae</taxon>
        <taxon>Pentapetalae</taxon>
        <taxon>asterids</taxon>
        <taxon>lamiids</taxon>
        <taxon>Boraginales</taxon>
        <taxon>Boraginaceae</taxon>
        <taxon>Boraginoideae</taxon>
        <taxon>Lithospermeae</taxon>
        <taxon>Lithospermum</taxon>
    </lineage>
</organism>
<evidence type="ECO:0000313" key="2">
    <source>
        <dbReference type="Proteomes" id="UP001454036"/>
    </source>
</evidence>
<keyword evidence="2" id="KW-1185">Reference proteome</keyword>
<protein>
    <submittedName>
        <fullName evidence="1">Uncharacterized protein</fullName>
    </submittedName>
</protein>
<sequence>MFKPLLLYQGKRLPLLKRPPLFSKRQKSIARKLPTSEILDLTEDLIPSTFLIRNRWKIPLVLILPHETRFPTKVKIPLQEPRLDIQ</sequence>
<dbReference type="Proteomes" id="UP001454036">
    <property type="component" value="Unassembled WGS sequence"/>
</dbReference>
<accession>A0AAV3P9V1</accession>
<dbReference type="EMBL" id="BAABME010000996">
    <property type="protein sequence ID" value="GAA0146868.1"/>
    <property type="molecule type" value="Genomic_DNA"/>
</dbReference>
<evidence type="ECO:0000313" key="1">
    <source>
        <dbReference type="EMBL" id="GAA0146868.1"/>
    </source>
</evidence>
<gene>
    <name evidence="1" type="ORF">LIER_06716</name>
</gene>
<dbReference type="AlphaFoldDB" id="A0AAV3P9V1"/>
<reference evidence="1 2" key="1">
    <citation type="submission" date="2024-01" db="EMBL/GenBank/DDBJ databases">
        <title>The complete chloroplast genome sequence of Lithospermum erythrorhizon: insights into the phylogenetic relationship among Boraginaceae species and the maternal lineages of purple gromwells.</title>
        <authorList>
            <person name="Okada T."/>
            <person name="Watanabe K."/>
        </authorList>
    </citation>
    <scope>NUCLEOTIDE SEQUENCE [LARGE SCALE GENOMIC DNA]</scope>
</reference>
<proteinExistence type="predicted"/>
<comment type="caution">
    <text evidence="1">The sequence shown here is derived from an EMBL/GenBank/DDBJ whole genome shotgun (WGS) entry which is preliminary data.</text>
</comment>
<name>A0AAV3P9V1_LITER</name>